<feature type="transmembrane region" description="Helical" evidence="9">
    <location>
        <begin position="279"/>
        <end position="303"/>
    </location>
</feature>
<feature type="transmembrane region" description="Helical" evidence="9">
    <location>
        <begin position="138"/>
        <end position="158"/>
    </location>
</feature>
<dbReference type="Proteomes" id="UP000188184">
    <property type="component" value="Chromosome"/>
</dbReference>
<feature type="transmembrane region" description="Helical" evidence="9">
    <location>
        <begin position="62"/>
        <end position="84"/>
    </location>
</feature>
<feature type="transmembrane region" description="Helical" evidence="9">
    <location>
        <begin position="20"/>
        <end position="42"/>
    </location>
</feature>
<gene>
    <name evidence="12" type="ORF">B0X71_02440</name>
</gene>
<dbReference type="InterPro" id="IPR039421">
    <property type="entry name" value="Type_1_exporter"/>
</dbReference>
<feature type="domain" description="ABC transporter" evidence="10">
    <location>
        <begin position="335"/>
        <end position="570"/>
    </location>
</feature>
<keyword evidence="4 9" id="KW-0812">Transmembrane</keyword>
<keyword evidence="5" id="KW-0547">Nucleotide-binding</keyword>
<evidence type="ECO:0000256" key="5">
    <source>
        <dbReference type="ARBA" id="ARBA00022741"/>
    </source>
</evidence>
<dbReference type="Gene3D" id="3.40.50.300">
    <property type="entry name" value="P-loop containing nucleotide triphosphate hydrolases"/>
    <property type="match status" value="1"/>
</dbReference>
<keyword evidence="7 9" id="KW-1133">Transmembrane helix</keyword>
<keyword evidence="2" id="KW-0813">Transport</keyword>
<feature type="transmembrane region" description="Helical" evidence="9">
    <location>
        <begin position="164"/>
        <end position="181"/>
    </location>
</feature>
<dbReference type="InterPro" id="IPR003593">
    <property type="entry name" value="AAA+_ATPase"/>
</dbReference>
<feature type="transmembrane region" description="Helical" evidence="9">
    <location>
        <begin position="245"/>
        <end position="267"/>
    </location>
</feature>
<evidence type="ECO:0000256" key="2">
    <source>
        <dbReference type="ARBA" id="ARBA00022448"/>
    </source>
</evidence>
<dbReference type="RefSeq" id="WP_077587963.1">
    <property type="nucleotide sequence ID" value="NZ_CP019640.1"/>
</dbReference>
<name>A0A1Q2KWP0_9BACL</name>
<dbReference type="PANTHER" id="PTHR43394:SF1">
    <property type="entry name" value="ATP-BINDING CASSETTE SUB-FAMILY B MEMBER 10, MITOCHONDRIAL"/>
    <property type="match status" value="1"/>
</dbReference>
<proteinExistence type="predicted"/>
<dbReference type="EMBL" id="CP019640">
    <property type="protein sequence ID" value="AQQ52092.1"/>
    <property type="molecule type" value="Genomic_DNA"/>
</dbReference>
<keyword evidence="6" id="KW-0067">ATP-binding</keyword>
<dbReference type="InterPro" id="IPR003439">
    <property type="entry name" value="ABC_transporter-like_ATP-bd"/>
</dbReference>
<comment type="subcellular location">
    <subcellularLocation>
        <location evidence="1">Cell membrane</location>
        <topology evidence="1">Multi-pass membrane protein</topology>
    </subcellularLocation>
</comment>
<evidence type="ECO:0000256" key="9">
    <source>
        <dbReference type="SAM" id="Phobius"/>
    </source>
</evidence>
<evidence type="ECO:0000259" key="11">
    <source>
        <dbReference type="PROSITE" id="PS50929"/>
    </source>
</evidence>
<dbReference type="InterPro" id="IPR027417">
    <property type="entry name" value="P-loop_NTPase"/>
</dbReference>
<dbReference type="Gene3D" id="1.20.1560.10">
    <property type="entry name" value="ABC transporter type 1, transmembrane domain"/>
    <property type="match status" value="1"/>
</dbReference>
<accession>A0A1Q2KWP0</accession>
<organism evidence="12 13">
    <name type="scientific">Planococcus lenghuensis</name>
    <dbReference type="NCBI Taxonomy" id="2213202"/>
    <lineage>
        <taxon>Bacteria</taxon>
        <taxon>Bacillati</taxon>
        <taxon>Bacillota</taxon>
        <taxon>Bacilli</taxon>
        <taxon>Bacillales</taxon>
        <taxon>Caryophanaceae</taxon>
        <taxon>Planococcus</taxon>
    </lineage>
</organism>
<dbReference type="InterPro" id="IPR036640">
    <property type="entry name" value="ABC1_TM_sf"/>
</dbReference>
<dbReference type="InterPro" id="IPR017871">
    <property type="entry name" value="ABC_transporter-like_CS"/>
</dbReference>
<protein>
    <submittedName>
        <fullName evidence="12">Multidrug ABC transporter permease</fullName>
    </submittedName>
</protein>
<dbReference type="GO" id="GO:0005524">
    <property type="term" value="F:ATP binding"/>
    <property type="evidence" value="ECO:0007669"/>
    <property type="project" value="UniProtKB-KW"/>
</dbReference>
<keyword evidence="8 9" id="KW-0472">Membrane</keyword>
<dbReference type="PANTHER" id="PTHR43394">
    <property type="entry name" value="ATP-DEPENDENT PERMEASE MDL1, MITOCHONDRIAL"/>
    <property type="match status" value="1"/>
</dbReference>
<dbReference type="InterPro" id="IPR011527">
    <property type="entry name" value="ABC1_TM_dom"/>
</dbReference>
<dbReference type="Pfam" id="PF00005">
    <property type="entry name" value="ABC_tran"/>
    <property type="match status" value="1"/>
</dbReference>
<dbReference type="PROSITE" id="PS00211">
    <property type="entry name" value="ABC_TRANSPORTER_1"/>
    <property type="match status" value="1"/>
</dbReference>
<dbReference type="OrthoDB" id="9770415at2"/>
<evidence type="ECO:0000259" key="10">
    <source>
        <dbReference type="PROSITE" id="PS50893"/>
    </source>
</evidence>
<dbReference type="GO" id="GO:0005886">
    <property type="term" value="C:plasma membrane"/>
    <property type="evidence" value="ECO:0007669"/>
    <property type="project" value="UniProtKB-SubCell"/>
</dbReference>
<evidence type="ECO:0000256" key="4">
    <source>
        <dbReference type="ARBA" id="ARBA00022692"/>
    </source>
</evidence>
<dbReference type="PROSITE" id="PS50929">
    <property type="entry name" value="ABC_TM1F"/>
    <property type="match status" value="1"/>
</dbReference>
<dbReference type="FunFam" id="1.20.1560.10:FF:000011">
    <property type="entry name" value="Multidrug ABC transporter ATP-binding protein"/>
    <property type="match status" value="1"/>
</dbReference>
<dbReference type="Pfam" id="PF00664">
    <property type="entry name" value="ABC_membrane"/>
    <property type="match status" value="1"/>
</dbReference>
<keyword evidence="3" id="KW-1003">Cell membrane</keyword>
<reference evidence="12 13" key="1">
    <citation type="submission" date="2017-02" db="EMBL/GenBank/DDBJ databases">
        <title>The complete genomic sequence of a novel cold adapted crude oil-degrading bacterium Planococcus qaidamina Y42.</title>
        <authorList>
            <person name="Yang R."/>
        </authorList>
    </citation>
    <scope>NUCLEOTIDE SEQUENCE [LARGE SCALE GENOMIC DNA]</scope>
    <source>
        <strain evidence="12 13">Y42</strain>
    </source>
</reference>
<dbReference type="SMART" id="SM00382">
    <property type="entry name" value="AAA"/>
    <property type="match status" value="1"/>
</dbReference>
<evidence type="ECO:0000256" key="6">
    <source>
        <dbReference type="ARBA" id="ARBA00022840"/>
    </source>
</evidence>
<keyword evidence="13" id="KW-1185">Reference proteome</keyword>
<dbReference type="SUPFAM" id="SSF90123">
    <property type="entry name" value="ABC transporter transmembrane region"/>
    <property type="match status" value="1"/>
</dbReference>
<dbReference type="AlphaFoldDB" id="A0A1Q2KWP0"/>
<dbReference type="CDD" id="cd18551">
    <property type="entry name" value="ABC_6TM_LmrA_like"/>
    <property type="match status" value="1"/>
</dbReference>
<evidence type="ECO:0000256" key="7">
    <source>
        <dbReference type="ARBA" id="ARBA00022989"/>
    </source>
</evidence>
<dbReference type="PROSITE" id="PS50893">
    <property type="entry name" value="ABC_TRANSPORTER_2"/>
    <property type="match status" value="1"/>
</dbReference>
<dbReference type="GO" id="GO:0015421">
    <property type="term" value="F:ABC-type oligopeptide transporter activity"/>
    <property type="evidence" value="ECO:0007669"/>
    <property type="project" value="TreeGrafter"/>
</dbReference>
<dbReference type="KEGG" id="pmar:B0X71_02440"/>
<feature type="domain" description="ABC transmembrane type-1" evidence="11">
    <location>
        <begin position="26"/>
        <end position="305"/>
    </location>
</feature>
<evidence type="ECO:0000313" key="13">
    <source>
        <dbReference type="Proteomes" id="UP000188184"/>
    </source>
</evidence>
<sequence>MKEKNTDWRQFLQLLRSLNWPKAVTAAALILAIASTGIGLIIPLVMQDLVDTLSVESMDWRLFGLLLLVFFLQAVAGGVSYYMLTYIGETIVADLRTRLWRHVLRLPVPYFDQHETGQTMSRITQDTTTLKQLVTDHAVTFITGLLSVVGAVAILLFIDWKMTLIMLVSVPVSMAILIPLGRMMHRVARATQDEMAAFSGLLGRVLAEIRLVKAYRAEQPESENGQAAIRRLFGFGLKEAKIQAVVSPAMTFIMMGILVVILGYGGVQVANGNLTAGELVAVLFYLFQIVVPFARMAAFFTAFQKAVGATERIKSILSSKTEQDSGTSSPKAADVTFDKVSFSYESGKPILKDVSFQAEAGTVTAFVGPSGGGKTTIFSLIERFYLPVAGRITSSGISITDFTLREWRGKIGYVSQESPLMSGSIRDNISYGIAGDVPEERLIIAARDANALEFIEQLTDGFDTLVGERGIKLSGGQRQRIAIARALLHDPEILLLDEATSSLDSSSEILVQDALQRLMRGRTTLVIAHRLSTVINASRLVFLERGQVTGTGTHAELLASHELYRTFAAGQGLE</sequence>
<dbReference type="GO" id="GO:0016887">
    <property type="term" value="F:ATP hydrolysis activity"/>
    <property type="evidence" value="ECO:0007669"/>
    <property type="project" value="InterPro"/>
</dbReference>
<dbReference type="SUPFAM" id="SSF52540">
    <property type="entry name" value="P-loop containing nucleoside triphosphate hydrolases"/>
    <property type="match status" value="1"/>
</dbReference>
<evidence type="ECO:0000313" key="12">
    <source>
        <dbReference type="EMBL" id="AQQ52092.1"/>
    </source>
</evidence>
<evidence type="ECO:0000256" key="8">
    <source>
        <dbReference type="ARBA" id="ARBA00023136"/>
    </source>
</evidence>
<evidence type="ECO:0000256" key="3">
    <source>
        <dbReference type="ARBA" id="ARBA00022475"/>
    </source>
</evidence>
<evidence type="ECO:0000256" key="1">
    <source>
        <dbReference type="ARBA" id="ARBA00004651"/>
    </source>
</evidence>
<dbReference type="FunFam" id="3.40.50.300:FF:000221">
    <property type="entry name" value="Multidrug ABC transporter ATP-binding protein"/>
    <property type="match status" value="1"/>
</dbReference>